<name>D7LSD3_ARALL</name>
<evidence type="ECO:0000313" key="3">
    <source>
        <dbReference type="Proteomes" id="UP000008694"/>
    </source>
</evidence>
<evidence type="ECO:0000256" key="1">
    <source>
        <dbReference type="SAM" id="SignalP"/>
    </source>
</evidence>
<evidence type="ECO:0000313" key="2">
    <source>
        <dbReference type="EMBL" id="EFH52891.1"/>
    </source>
</evidence>
<feature type="signal peptide" evidence="1">
    <location>
        <begin position="1"/>
        <end position="17"/>
    </location>
</feature>
<gene>
    <name evidence="2" type="ORF">ARALYDRAFT_907716</name>
</gene>
<keyword evidence="3" id="KW-1185">Reference proteome</keyword>
<dbReference type="Gramene" id="scaffold_503420.1">
    <property type="protein sequence ID" value="scaffold_503420.1"/>
    <property type="gene ID" value="scaffold_503420.1"/>
</dbReference>
<dbReference type="HOGENOM" id="CLU_2907143_0_0_1"/>
<dbReference type="Proteomes" id="UP000008694">
    <property type="component" value="Unassembled WGS sequence"/>
</dbReference>
<protein>
    <submittedName>
        <fullName evidence="2">Predicted protein</fullName>
    </submittedName>
</protein>
<keyword evidence="1" id="KW-0732">Signal</keyword>
<dbReference type="EMBL" id="GL348717">
    <property type="protein sequence ID" value="EFH52891.1"/>
    <property type="molecule type" value="Genomic_DNA"/>
</dbReference>
<accession>D7LSD3</accession>
<proteinExistence type="predicted"/>
<organism evidence="3">
    <name type="scientific">Arabidopsis lyrata subsp. lyrata</name>
    <name type="common">Lyre-leaved rock-cress</name>
    <dbReference type="NCBI Taxonomy" id="81972"/>
    <lineage>
        <taxon>Eukaryota</taxon>
        <taxon>Viridiplantae</taxon>
        <taxon>Streptophyta</taxon>
        <taxon>Embryophyta</taxon>
        <taxon>Tracheophyta</taxon>
        <taxon>Spermatophyta</taxon>
        <taxon>Magnoliopsida</taxon>
        <taxon>eudicotyledons</taxon>
        <taxon>Gunneridae</taxon>
        <taxon>Pentapetalae</taxon>
        <taxon>rosids</taxon>
        <taxon>malvids</taxon>
        <taxon>Brassicales</taxon>
        <taxon>Brassicaceae</taxon>
        <taxon>Camelineae</taxon>
        <taxon>Arabidopsis</taxon>
    </lineage>
</organism>
<reference evidence="3" key="1">
    <citation type="journal article" date="2011" name="Nat. Genet.">
        <title>The Arabidopsis lyrata genome sequence and the basis of rapid genome size change.</title>
        <authorList>
            <person name="Hu T.T."/>
            <person name="Pattyn P."/>
            <person name="Bakker E.G."/>
            <person name="Cao J."/>
            <person name="Cheng J.-F."/>
            <person name="Clark R.M."/>
            <person name="Fahlgren N."/>
            <person name="Fawcett J.A."/>
            <person name="Grimwood J."/>
            <person name="Gundlach H."/>
            <person name="Haberer G."/>
            <person name="Hollister J.D."/>
            <person name="Ossowski S."/>
            <person name="Ottilar R.P."/>
            <person name="Salamov A.A."/>
            <person name="Schneeberger K."/>
            <person name="Spannagl M."/>
            <person name="Wang X."/>
            <person name="Yang L."/>
            <person name="Nasrallah M.E."/>
            <person name="Bergelson J."/>
            <person name="Carrington J.C."/>
            <person name="Gaut B.S."/>
            <person name="Schmutz J."/>
            <person name="Mayer K.F.X."/>
            <person name="Van de Peer Y."/>
            <person name="Grigoriev I.V."/>
            <person name="Nordborg M."/>
            <person name="Weigel D."/>
            <person name="Guo Y.-L."/>
        </authorList>
    </citation>
    <scope>NUCLEOTIDE SEQUENCE [LARGE SCALE GENOMIC DNA]</scope>
    <source>
        <strain evidence="3">cv. MN47</strain>
    </source>
</reference>
<dbReference type="AlphaFoldDB" id="D7LSD3"/>
<sequence length="62" mass="7273">MSLLLSRLLKTPALVVSFSSLLSNGYVFFNTPSNVFYCYYAEKPHRSFFLNFLFEKGFQNYD</sequence>
<feature type="chain" id="PRO_5003102312" evidence="1">
    <location>
        <begin position="18"/>
        <end position="62"/>
    </location>
</feature>